<dbReference type="InterPro" id="IPR029064">
    <property type="entry name" value="Ribosomal_eL30-like_sf"/>
</dbReference>
<protein>
    <recommendedName>
        <fullName evidence="2">Ribosomal protein L7Ae/L30e/S12e/Gadd45 domain-containing protein</fullName>
    </recommendedName>
</protein>
<dbReference type="GO" id="GO:0004526">
    <property type="term" value="F:ribonuclease P activity"/>
    <property type="evidence" value="ECO:0007669"/>
    <property type="project" value="TreeGrafter"/>
</dbReference>
<dbReference type="GO" id="GO:0033204">
    <property type="term" value="F:ribonuclease P RNA binding"/>
    <property type="evidence" value="ECO:0007669"/>
    <property type="project" value="TreeGrafter"/>
</dbReference>
<dbReference type="GO" id="GO:0005655">
    <property type="term" value="C:nucleolar ribonuclease P complex"/>
    <property type="evidence" value="ECO:0007669"/>
    <property type="project" value="InterPro"/>
</dbReference>
<sequence length="294" mass="33921">MGTPVLNAKQQRKALSEKKASHKCSRNLLAPSFEKRWLTIKEDDEEILVRQLGLFFSKMKQLDSTFFKCQKTKYKELKAGGNQKPEMNKKITDYKEKIMRFGVNEVIRCMQKNFKLSCILISGNTSVENITNCIYSLATTKNLPVLVVNDLENILCNYIGFKTLVAVFMLENVHNCFQDLHNTIVDIFKKNCISNMNIDNIITQSSTTIKKKNVMQEETNNKKVTHLERKSTETRIFVPKKEAITKSLFGDFITINNEKTPQHAVLGTNLFGNKNIKYISLKIKKIQGNKRRRK</sequence>
<name>A0A6M2DCB1_XENCH</name>
<dbReference type="EMBL" id="GIIL01000247">
    <property type="protein sequence ID" value="NOV43973.1"/>
    <property type="molecule type" value="Transcribed_RNA"/>
</dbReference>
<evidence type="ECO:0008006" key="2">
    <source>
        <dbReference type="Google" id="ProtNLM"/>
    </source>
</evidence>
<dbReference type="GO" id="GO:0000172">
    <property type="term" value="C:ribonuclease MRP complex"/>
    <property type="evidence" value="ECO:0007669"/>
    <property type="project" value="InterPro"/>
</dbReference>
<dbReference type="SUPFAM" id="SSF55315">
    <property type="entry name" value="L30e-like"/>
    <property type="match status" value="1"/>
</dbReference>
<proteinExistence type="predicted"/>
<dbReference type="PANTHER" id="PTHR46948">
    <property type="entry name" value="RIBONUCLEASE P PROTEIN SUBUNIT P38"/>
    <property type="match status" value="1"/>
</dbReference>
<organism evidence="1">
    <name type="scientific">Xenopsylla cheopis</name>
    <name type="common">Oriental rat flea</name>
    <name type="synonym">Pulex cheopis</name>
    <dbReference type="NCBI Taxonomy" id="163159"/>
    <lineage>
        <taxon>Eukaryota</taxon>
        <taxon>Metazoa</taxon>
        <taxon>Ecdysozoa</taxon>
        <taxon>Arthropoda</taxon>
        <taxon>Hexapoda</taxon>
        <taxon>Insecta</taxon>
        <taxon>Pterygota</taxon>
        <taxon>Neoptera</taxon>
        <taxon>Endopterygota</taxon>
        <taxon>Siphonaptera</taxon>
        <taxon>Pulicidae</taxon>
        <taxon>Xenopsyllinae</taxon>
        <taxon>Xenopsylla</taxon>
    </lineage>
</organism>
<dbReference type="AlphaFoldDB" id="A0A6M2DCB1"/>
<accession>A0A6M2DCB1</accession>
<evidence type="ECO:0000313" key="1">
    <source>
        <dbReference type="EMBL" id="NOV43973.1"/>
    </source>
</evidence>
<dbReference type="InterPro" id="IPR042848">
    <property type="entry name" value="Rpp38"/>
</dbReference>
<dbReference type="GO" id="GO:0001682">
    <property type="term" value="P:tRNA 5'-leader removal"/>
    <property type="evidence" value="ECO:0007669"/>
    <property type="project" value="InterPro"/>
</dbReference>
<reference evidence="1" key="1">
    <citation type="submission" date="2020-03" db="EMBL/GenBank/DDBJ databases">
        <title>Transcriptomic Profiling of the Digestive Tract of the Rat Flea, Xenopsylla cheopis, Following Blood Feeding and Infection with Yersinia pestis.</title>
        <authorList>
            <person name="Bland D.M."/>
            <person name="Martens C.A."/>
            <person name="Virtaneva K."/>
            <person name="Kanakabandi K."/>
            <person name="Long D."/>
            <person name="Rosenke R."/>
            <person name="Saturday G.A."/>
            <person name="Hoyt F.H."/>
            <person name="Bruno D.P."/>
            <person name="Ribeiro J.M.C."/>
            <person name="Hinnebusch J."/>
        </authorList>
    </citation>
    <scope>NUCLEOTIDE SEQUENCE</scope>
</reference>
<dbReference type="GO" id="GO:0001650">
    <property type="term" value="C:fibrillar center"/>
    <property type="evidence" value="ECO:0007669"/>
    <property type="project" value="TreeGrafter"/>
</dbReference>
<dbReference type="PANTHER" id="PTHR46948:SF1">
    <property type="entry name" value="RIBONUCLEASE P PROTEIN SUBUNIT P38"/>
    <property type="match status" value="1"/>
</dbReference>
<dbReference type="Gene3D" id="3.30.1330.30">
    <property type="match status" value="1"/>
</dbReference>